<feature type="transmembrane region" description="Helical" evidence="10">
    <location>
        <begin position="478"/>
        <end position="497"/>
    </location>
</feature>
<comment type="subcellular location">
    <subcellularLocation>
        <location evidence="1">Membrane</location>
        <topology evidence="1">Multi-pass membrane protein</topology>
    </subcellularLocation>
</comment>
<name>A0ABQ8TSE3_PERAM</name>
<dbReference type="CDD" id="cd00637">
    <property type="entry name" value="7tm_classA_rhodopsin-like"/>
    <property type="match status" value="1"/>
</dbReference>
<dbReference type="InterPro" id="IPR000276">
    <property type="entry name" value="GPCR_Rhodpsn"/>
</dbReference>
<dbReference type="Pfam" id="PF00001">
    <property type="entry name" value="7tm_1"/>
    <property type="match status" value="1"/>
</dbReference>
<evidence type="ECO:0000256" key="10">
    <source>
        <dbReference type="SAM" id="Phobius"/>
    </source>
</evidence>
<evidence type="ECO:0000259" key="11">
    <source>
        <dbReference type="PROSITE" id="PS50262"/>
    </source>
</evidence>
<accession>A0ABQ8TSE3</accession>
<feature type="transmembrane region" description="Helical" evidence="10">
    <location>
        <begin position="407"/>
        <end position="427"/>
    </location>
</feature>
<dbReference type="PROSITE" id="PS50262">
    <property type="entry name" value="G_PROTEIN_RECEP_F1_2"/>
    <property type="match status" value="1"/>
</dbReference>
<feature type="transmembrane region" description="Helical" evidence="10">
    <location>
        <begin position="559"/>
        <end position="584"/>
    </location>
</feature>
<evidence type="ECO:0000256" key="4">
    <source>
        <dbReference type="ARBA" id="ARBA00022989"/>
    </source>
</evidence>
<feature type="transmembrane region" description="Helical" evidence="10">
    <location>
        <begin position="85"/>
        <end position="109"/>
    </location>
</feature>
<dbReference type="EMBL" id="JAJSOF020000005">
    <property type="protein sequence ID" value="KAJ4448245.1"/>
    <property type="molecule type" value="Genomic_DNA"/>
</dbReference>
<evidence type="ECO:0000256" key="2">
    <source>
        <dbReference type="ARBA" id="ARBA00010663"/>
    </source>
</evidence>
<evidence type="ECO:0000256" key="3">
    <source>
        <dbReference type="ARBA" id="ARBA00022692"/>
    </source>
</evidence>
<dbReference type="PANTHER" id="PTHR24238">
    <property type="entry name" value="G-PROTEIN COUPLED RECEPTOR"/>
    <property type="match status" value="1"/>
</dbReference>
<dbReference type="PANTHER" id="PTHR24238:SF75">
    <property type="entry name" value="CHOLECYSTOKININ-LIKE RECEPTOR AT 17D1-RELATED"/>
    <property type="match status" value="1"/>
</dbReference>
<proteinExistence type="inferred from homology"/>
<feature type="domain" description="G-protein coupled receptors family 1 profile" evidence="11">
    <location>
        <begin position="419"/>
        <end position="584"/>
    </location>
</feature>
<gene>
    <name evidence="12" type="ORF">ANN_10259</name>
</gene>
<keyword evidence="13" id="KW-1185">Reference proteome</keyword>
<dbReference type="InterPro" id="IPR017452">
    <property type="entry name" value="GPCR_Rhodpsn_7TM"/>
</dbReference>
<feature type="transmembrane region" description="Helical" evidence="10">
    <location>
        <begin position="518"/>
        <end position="539"/>
    </location>
</feature>
<feature type="compositionally biased region" description="Polar residues" evidence="9">
    <location>
        <begin position="17"/>
        <end position="26"/>
    </location>
</feature>
<evidence type="ECO:0000256" key="5">
    <source>
        <dbReference type="ARBA" id="ARBA00023040"/>
    </source>
</evidence>
<keyword evidence="4 10" id="KW-1133">Transmembrane helix</keyword>
<protein>
    <recommendedName>
        <fullName evidence="11">G-protein coupled receptors family 1 profile domain-containing protein</fullName>
    </recommendedName>
</protein>
<dbReference type="SUPFAM" id="SSF81321">
    <property type="entry name" value="Family A G protein-coupled receptor-like"/>
    <property type="match status" value="1"/>
</dbReference>
<keyword evidence="7" id="KW-0675">Receptor</keyword>
<keyword evidence="6 10" id="KW-0472">Membrane</keyword>
<evidence type="ECO:0000313" key="13">
    <source>
        <dbReference type="Proteomes" id="UP001148838"/>
    </source>
</evidence>
<sequence>MSYKDMEIDFHEEDSNESCNRSVQTSGSKASHGLVVRASDYSHEVPALIPRQRNSAFQVPQSQKQCKIVPSQSIVSSTLKTQASWLYIVNVMTSYSCIWVHILMAAFLLDSLRMIWAVEDTDGYLDFFDEFTSNYTADQLHDEQITTTNSTTDDDHFVEMTEVTTQNISSSEEYVTESATAVSTILEDLEVAGTTSALDGEMEIQQKSHELETFHELMSQKLKAFVNTLEVDVGEGAMNETHTYVQELEEFLVKYKLLNENGSSEKEVDAVDFYDVKTYETMLNIEKDMEVALEELSVLHLKFSHISTQKHEFDNLTCEWIPLTLRRNLADKDRELELVKNLSYSARNLHQFIERHNLSDILLGNRTLSLLDLTYYESLLPTLQEEKRMGEEMLAVADHLMYDVDPVITGVMLALQIICNGLLFVVFTRHHEMRTGWNLLLINLGFGEMLSNIVSSPIKHIYLSTGETTDSVCKAFTFFRVVGLGVSAYSLVAISIQRYVVLAQLLEGCGHQIGRKRSLFLVLVAVWAVGAILAAPYTVHSEAVDGHCLTGYHGQGRDLLVVTLIGLLGICVVPLILTSVFVMLSSAYLNNGPKHMSIGRKVKKRLKPASRGILYTQSPCDVGMSQSPKPFSIENPYPAYFYVLHKIDKRASLTRWDTWLQAVSYYAEHFSGLKNILNSLNAEDAVSIATAHEYFAKNGIQEKIQYIHNRFSKIPEILKQLEETHGVAKIAFDELSQVLQKNSGYKTLCQMSKNLLVKKQILKRNLSKKNCSAFSHVPVT</sequence>
<organism evidence="12 13">
    <name type="scientific">Periplaneta americana</name>
    <name type="common">American cockroach</name>
    <name type="synonym">Blatta americana</name>
    <dbReference type="NCBI Taxonomy" id="6978"/>
    <lineage>
        <taxon>Eukaryota</taxon>
        <taxon>Metazoa</taxon>
        <taxon>Ecdysozoa</taxon>
        <taxon>Arthropoda</taxon>
        <taxon>Hexapoda</taxon>
        <taxon>Insecta</taxon>
        <taxon>Pterygota</taxon>
        <taxon>Neoptera</taxon>
        <taxon>Polyneoptera</taxon>
        <taxon>Dictyoptera</taxon>
        <taxon>Blattodea</taxon>
        <taxon>Blattoidea</taxon>
        <taxon>Blattidae</taxon>
        <taxon>Blattinae</taxon>
        <taxon>Periplaneta</taxon>
    </lineage>
</organism>
<evidence type="ECO:0000313" key="12">
    <source>
        <dbReference type="EMBL" id="KAJ4448245.1"/>
    </source>
</evidence>
<evidence type="ECO:0000256" key="7">
    <source>
        <dbReference type="ARBA" id="ARBA00023170"/>
    </source>
</evidence>
<feature type="transmembrane region" description="Helical" evidence="10">
    <location>
        <begin position="439"/>
        <end position="458"/>
    </location>
</feature>
<comment type="similarity">
    <text evidence="2">Belongs to the G-protein coupled receptor 1 family.</text>
</comment>
<evidence type="ECO:0000256" key="9">
    <source>
        <dbReference type="SAM" id="MobiDB-lite"/>
    </source>
</evidence>
<evidence type="ECO:0000256" key="8">
    <source>
        <dbReference type="ARBA" id="ARBA00023224"/>
    </source>
</evidence>
<dbReference type="PRINTS" id="PR00237">
    <property type="entry name" value="GPCRRHODOPSN"/>
</dbReference>
<evidence type="ECO:0000256" key="6">
    <source>
        <dbReference type="ARBA" id="ARBA00023136"/>
    </source>
</evidence>
<evidence type="ECO:0000256" key="1">
    <source>
        <dbReference type="ARBA" id="ARBA00004141"/>
    </source>
</evidence>
<keyword evidence="5" id="KW-0297">G-protein coupled receptor</keyword>
<keyword evidence="8" id="KW-0807">Transducer</keyword>
<comment type="caution">
    <text evidence="12">The sequence shown here is derived from an EMBL/GenBank/DDBJ whole genome shotgun (WGS) entry which is preliminary data.</text>
</comment>
<dbReference type="Proteomes" id="UP001148838">
    <property type="component" value="Unassembled WGS sequence"/>
</dbReference>
<feature type="region of interest" description="Disordered" evidence="9">
    <location>
        <begin position="1"/>
        <end position="26"/>
    </location>
</feature>
<reference evidence="12 13" key="1">
    <citation type="journal article" date="2022" name="Allergy">
        <title>Genome assembly and annotation of Periplaneta americana reveal a comprehensive cockroach allergen profile.</title>
        <authorList>
            <person name="Wang L."/>
            <person name="Xiong Q."/>
            <person name="Saelim N."/>
            <person name="Wang L."/>
            <person name="Nong W."/>
            <person name="Wan A.T."/>
            <person name="Shi M."/>
            <person name="Liu X."/>
            <person name="Cao Q."/>
            <person name="Hui J.H.L."/>
            <person name="Sookrung N."/>
            <person name="Leung T.F."/>
            <person name="Tungtrongchitr A."/>
            <person name="Tsui S.K.W."/>
        </authorList>
    </citation>
    <scope>NUCLEOTIDE SEQUENCE [LARGE SCALE GENOMIC DNA]</scope>
    <source>
        <strain evidence="12">PWHHKU_190912</strain>
    </source>
</reference>
<keyword evidence="3 10" id="KW-0812">Transmembrane</keyword>
<dbReference type="Gene3D" id="1.20.1070.10">
    <property type="entry name" value="Rhodopsin 7-helix transmembrane proteins"/>
    <property type="match status" value="1"/>
</dbReference>